<dbReference type="Proteomes" id="UP000244928">
    <property type="component" value="Chromosome"/>
</dbReference>
<organism evidence="2 3">
    <name type="scientific">Dietzia lutea</name>
    <dbReference type="NCBI Taxonomy" id="546160"/>
    <lineage>
        <taxon>Bacteria</taxon>
        <taxon>Bacillati</taxon>
        <taxon>Actinomycetota</taxon>
        <taxon>Actinomycetes</taxon>
        <taxon>Mycobacteriales</taxon>
        <taxon>Dietziaceae</taxon>
        <taxon>Dietzia</taxon>
    </lineage>
</organism>
<dbReference type="KEGG" id="dlu:A6035_15860"/>
<feature type="transmembrane region" description="Helical" evidence="1">
    <location>
        <begin position="52"/>
        <end position="70"/>
    </location>
</feature>
<name>A0A2S1RAU6_9ACTN</name>
<dbReference type="AlphaFoldDB" id="A0A2S1RAU6"/>
<reference evidence="2 3" key="1">
    <citation type="submission" date="2016-04" db="EMBL/GenBank/DDBJ databases">
        <title>Complete genome sequence of Dietzia lutea YIM 80766T, a strain isolated from desert soil in Egypt.</title>
        <authorList>
            <person name="Zhao J."/>
            <person name="Hu B."/>
            <person name="Geng S."/>
            <person name="Nie Y."/>
            <person name="Tang Y."/>
        </authorList>
    </citation>
    <scope>NUCLEOTIDE SEQUENCE [LARGE SCALE GENOMIC DNA]</scope>
    <source>
        <strain evidence="2 3">YIM 80766</strain>
    </source>
</reference>
<sequence length="93" mass="9905">MSMLESGATQLTHWNYSTEWAGLVTSRCEATLVDGPQAGLALSERVIERGPSALAAVGLIIAGFGLWLLATPRGRKTRRSATGQDPIPARTLQ</sequence>
<keyword evidence="1" id="KW-0812">Transmembrane</keyword>
<protein>
    <submittedName>
        <fullName evidence="2">Uncharacterized protein</fullName>
    </submittedName>
</protein>
<keyword evidence="3" id="KW-1185">Reference proteome</keyword>
<evidence type="ECO:0000313" key="2">
    <source>
        <dbReference type="EMBL" id="AWH93413.1"/>
    </source>
</evidence>
<dbReference type="EMBL" id="CP015449">
    <property type="protein sequence ID" value="AWH93413.1"/>
    <property type="molecule type" value="Genomic_DNA"/>
</dbReference>
<gene>
    <name evidence="2" type="ORF">A6035_15860</name>
</gene>
<keyword evidence="1" id="KW-1133">Transmembrane helix</keyword>
<keyword evidence="1" id="KW-0472">Membrane</keyword>
<evidence type="ECO:0000256" key="1">
    <source>
        <dbReference type="SAM" id="Phobius"/>
    </source>
</evidence>
<proteinExistence type="predicted"/>
<evidence type="ECO:0000313" key="3">
    <source>
        <dbReference type="Proteomes" id="UP000244928"/>
    </source>
</evidence>
<accession>A0A2S1RAU6</accession>